<gene>
    <name evidence="1" type="ORF">LCGC14_2383950</name>
</gene>
<dbReference type="AlphaFoldDB" id="A0A0F9C043"/>
<reference evidence="1" key="1">
    <citation type="journal article" date="2015" name="Nature">
        <title>Complex archaea that bridge the gap between prokaryotes and eukaryotes.</title>
        <authorList>
            <person name="Spang A."/>
            <person name="Saw J.H."/>
            <person name="Jorgensen S.L."/>
            <person name="Zaremba-Niedzwiedzka K."/>
            <person name="Martijn J."/>
            <person name="Lind A.E."/>
            <person name="van Eijk R."/>
            <person name="Schleper C."/>
            <person name="Guy L."/>
            <person name="Ettema T.J."/>
        </authorList>
    </citation>
    <scope>NUCLEOTIDE SEQUENCE</scope>
</reference>
<dbReference type="EMBL" id="LAZR01035419">
    <property type="protein sequence ID" value="KKL27555.1"/>
    <property type="molecule type" value="Genomic_DNA"/>
</dbReference>
<accession>A0A0F9C043</accession>
<comment type="caution">
    <text evidence="1">The sequence shown here is derived from an EMBL/GenBank/DDBJ whole genome shotgun (WGS) entry which is preliminary data.</text>
</comment>
<feature type="non-terminal residue" evidence="1">
    <location>
        <position position="1"/>
    </location>
</feature>
<name>A0A0F9C043_9ZZZZ</name>
<organism evidence="1">
    <name type="scientific">marine sediment metagenome</name>
    <dbReference type="NCBI Taxonomy" id="412755"/>
    <lineage>
        <taxon>unclassified sequences</taxon>
        <taxon>metagenomes</taxon>
        <taxon>ecological metagenomes</taxon>
    </lineage>
</organism>
<protein>
    <recommendedName>
        <fullName evidence="2">Zinc-ribbon domain-containing protein</fullName>
    </recommendedName>
</protein>
<sequence>VGAKTKPKTASQLIELLKEEYRKNGKTFKFTLDDVDTSSLDDNAKKLLVDAQKNTPDPTVPIDFELESDETEVDTFECGGCGTTLPSQLDHCSSCGTQLNW</sequence>
<evidence type="ECO:0000313" key="1">
    <source>
        <dbReference type="EMBL" id="KKL27555.1"/>
    </source>
</evidence>
<proteinExistence type="predicted"/>
<evidence type="ECO:0008006" key="2">
    <source>
        <dbReference type="Google" id="ProtNLM"/>
    </source>
</evidence>